<dbReference type="InterPro" id="IPR051240">
    <property type="entry name" value="Mito_RNA-Proc/Resp"/>
</dbReference>
<keyword evidence="4" id="KW-1185">Reference proteome</keyword>
<dbReference type="PANTHER" id="PTHR47933:SF40">
    <property type="entry name" value="PENTATRICOPEPTIDE REPEAT-CONTAINING PROTEIN 1, MITOCHONDRIAL-RELATED"/>
    <property type="match status" value="1"/>
</dbReference>
<organism evidence="3 4">
    <name type="scientific">Tortispora caseinolytica NRRL Y-17796</name>
    <dbReference type="NCBI Taxonomy" id="767744"/>
    <lineage>
        <taxon>Eukaryota</taxon>
        <taxon>Fungi</taxon>
        <taxon>Dikarya</taxon>
        <taxon>Ascomycota</taxon>
        <taxon>Saccharomycotina</taxon>
        <taxon>Trigonopsidomycetes</taxon>
        <taxon>Trigonopsidales</taxon>
        <taxon>Trigonopsidaceae</taxon>
        <taxon>Tortispora</taxon>
    </lineage>
</organism>
<dbReference type="EMBL" id="KV453841">
    <property type="protein sequence ID" value="ODV91764.1"/>
    <property type="molecule type" value="Genomic_DNA"/>
</dbReference>
<accession>A0A1E4TJ15</accession>
<dbReference type="GO" id="GO:0003729">
    <property type="term" value="F:mRNA binding"/>
    <property type="evidence" value="ECO:0007669"/>
    <property type="project" value="TreeGrafter"/>
</dbReference>
<gene>
    <name evidence="3" type="ORF">CANCADRAFT_55569</name>
</gene>
<feature type="region of interest" description="Disordered" evidence="2">
    <location>
        <begin position="912"/>
        <end position="967"/>
    </location>
</feature>
<evidence type="ECO:0000256" key="2">
    <source>
        <dbReference type="SAM" id="MobiDB-lite"/>
    </source>
</evidence>
<reference evidence="4" key="1">
    <citation type="submission" date="2016-02" db="EMBL/GenBank/DDBJ databases">
        <title>Comparative genomics of biotechnologically important yeasts.</title>
        <authorList>
            <consortium name="DOE Joint Genome Institute"/>
            <person name="Riley R."/>
            <person name="Haridas S."/>
            <person name="Wolfe K.H."/>
            <person name="Lopes M.R."/>
            <person name="Hittinger C.T."/>
            <person name="Goker M."/>
            <person name="Salamov A."/>
            <person name="Wisecaver J."/>
            <person name="Long T.M."/>
            <person name="Aerts A.L."/>
            <person name="Barry K."/>
            <person name="Choi C."/>
            <person name="Clum A."/>
            <person name="Coughlan A.Y."/>
            <person name="Deshpande S."/>
            <person name="Douglass A.P."/>
            <person name="Hanson S.J."/>
            <person name="Klenk H.-P."/>
            <person name="Labutti K."/>
            <person name="Lapidus A."/>
            <person name="Lindquist E."/>
            <person name="Lipzen A."/>
            <person name="Meier-Kolthoff J.P."/>
            <person name="Ohm R.A."/>
            <person name="Otillar R.P."/>
            <person name="Pangilinan J."/>
            <person name="Peng Y."/>
            <person name="Rokas A."/>
            <person name="Rosa C.A."/>
            <person name="Scheuner C."/>
            <person name="Sibirny A.A."/>
            <person name="Slot J.C."/>
            <person name="Stielow J.B."/>
            <person name="Sun H."/>
            <person name="Kurtzman C.P."/>
            <person name="Blackwell M."/>
            <person name="Jeffries T.W."/>
            <person name="Grigoriev I.V."/>
        </authorList>
    </citation>
    <scope>NUCLEOTIDE SEQUENCE [LARGE SCALE GENOMIC DNA]</scope>
    <source>
        <strain evidence="4">NRRL Y-17796</strain>
    </source>
</reference>
<evidence type="ECO:0008006" key="5">
    <source>
        <dbReference type="Google" id="ProtNLM"/>
    </source>
</evidence>
<dbReference type="AlphaFoldDB" id="A0A1E4TJ15"/>
<proteinExistence type="predicted"/>
<feature type="compositionally biased region" description="Basic and acidic residues" evidence="2">
    <location>
        <begin position="922"/>
        <end position="945"/>
    </location>
</feature>
<keyword evidence="1" id="KW-0677">Repeat</keyword>
<dbReference type="Gene3D" id="1.25.40.10">
    <property type="entry name" value="Tetratricopeptide repeat domain"/>
    <property type="match status" value="1"/>
</dbReference>
<dbReference type="OrthoDB" id="185373at2759"/>
<dbReference type="InterPro" id="IPR011990">
    <property type="entry name" value="TPR-like_helical_dom_sf"/>
</dbReference>
<name>A0A1E4TJ15_9ASCO</name>
<evidence type="ECO:0000256" key="1">
    <source>
        <dbReference type="ARBA" id="ARBA00022737"/>
    </source>
</evidence>
<dbReference type="PANTHER" id="PTHR47933">
    <property type="entry name" value="PENTATRICOPEPTIDE REPEAT-CONTAINING PROTEIN 1, MITOCHONDRIAL"/>
    <property type="match status" value="1"/>
</dbReference>
<evidence type="ECO:0000313" key="3">
    <source>
        <dbReference type="EMBL" id="ODV91764.1"/>
    </source>
</evidence>
<protein>
    <recommendedName>
        <fullName evidence="5">Mitochondrial group I intron splicing factor CCM1</fullName>
    </recommendedName>
</protein>
<evidence type="ECO:0000313" key="4">
    <source>
        <dbReference type="Proteomes" id="UP000095023"/>
    </source>
</evidence>
<dbReference type="Proteomes" id="UP000095023">
    <property type="component" value="Unassembled WGS sequence"/>
</dbReference>
<sequence length="967" mass="109600">MFSRFKWKQRPTKSSFADGLIDDRDWSKLRFQTRRNDIAKDTYSPNERESLNSLISLLSRHGSFYRKSHIQPPVKPEPLSDADKSSLAATVAALSNSISKESLSTLQVSALIAAFKTSPDVQIPPETLAKLLAQIAAFDRPSDPHLELARIVYAHYYAITSPSFNNTDESASKSIRSDQTYYHTPKHIPALIDYLVVLVRNGQIQDVVHHLANAYVIFTKFYKRLTLALLNVPGSAPLAPEIAQIFAKRQIRVKRSLLSSLLDLASVPSKDPNPHSEDKSSVFDTVSILTSAGLYDLSSDIQTLSRLLQYSIDEKFGQKGKEFLTMFAEIDKNSPDLAQNYSFEQMQNFYVTAIKAVMTFYDSVPILGRTLVRELLELPDKFPDSSQNGFNRATWHTIIQWSIFSASTDSSAWNVLAATLKQMSKSMPPNTDTINSALEIAAKLGHSNALVDQIFSLFHTEVKHTPVLEEPELEENDKENQISFPSLALHLHIQPNVESYAHLIRARLAASNLVGAIEAFEQSRAQFIPWNEDESNNRNALFELLLAITRAEDADPDIVIDWYLAVRSYTQTVSYVCKVALLDLFLKNDQVGNAISVLRSEIPLSDPVPDELAFENDLMVIEFQSTNVLMGKEAGRLLPAEAPDIYMLLENYVHSSDNAFKAWIMYGMIQRHFIPPPESYHAAMERFMALGRADAAMKIFDHIQWEVNAGDDSLRMTEDLYNRLFRALAKLKYEPAIRPLHVALKMDISIDTNIDLMNGIMLAYASTDNKFAADMIWDQIRTAPLPHRANLESFQIMLELHSRFNIGRAVELWRSLPEYDIEPDNKLYASYIKANCYSGYYARALDIAKHMKEDHGLELDAHVLRTLYNWTLLPNRKKDVEAWAQTAAPEIWKELRESGTLREDVIEQDKPPSILTLLTGKSDNDTSDTKKSATKVEKKENDNDNNHTNYDDDFPDLSEYHYVGKDK</sequence>
<feature type="compositionally biased region" description="Basic and acidic residues" evidence="2">
    <location>
        <begin position="958"/>
        <end position="967"/>
    </location>
</feature>